<dbReference type="Pfam" id="PF12464">
    <property type="entry name" value="Mac"/>
    <property type="match status" value="1"/>
</dbReference>
<organism evidence="5 6">
    <name type="scientific">Myriangium duriaei CBS 260.36</name>
    <dbReference type="NCBI Taxonomy" id="1168546"/>
    <lineage>
        <taxon>Eukaryota</taxon>
        <taxon>Fungi</taxon>
        <taxon>Dikarya</taxon>
        <taxon>Ascomycota</taxon>
        <taxon>Pezizomycotina</taxon>
        <taxon>Dothideomycetes</taxon>
        <taxon>Dothideomycetidae</taxon>
        <taxon>Myriangiales</taxon>
        <taxon>Myriangiaceae</taxon>
        <taxon>Myriangium</taxon>
    </lineage>
</organism>
<gene>
    <name evidence="5" type="ORF">K461DRAFT_181054</name>
</gene>
<dbReference type="CDD" id="cd03357">
    <property type="entry name" value="LbH_MAT_GAT"/>
    <property type="match status" value="1"/>
</dbReference>
<evidence type="ECO:0000256" key="2">
    <source>
        <dbReference type="ARBA" id="ARBA00022679"/>
    </source>
</evidence>
<dbReference type="Proteomes" id="UP000799439">
    <property type="component" value="Unassembled WGS sequence"/>
</dbReference>
<protein>
    <submittedName>
        <fullName evidence="5">Trimeric LpxA-like protein</fullName>
    </submittedName>
</protein>
<reference evidence="5" key="1">
    <citation type="journal article" date="2020" name="Stud. Mycol.">
        <title>101 Dothideomycetes genomes: a test case for predicting lifestyles and emergence of pathogens.</title>
        <authorList>
            <person name="Haridas S."/>
            <person name="Albert R."/>
            <person name="Binder M."/>
            <person name="Bloem J."/>
            <person name="Labutti K."/>
            <person name="Salamov A."/>
            <person name="Andreopoulos B."/>
            <person name="Baker S."/>
            <person name="Barry K."/>
            <person name="Bills G."/>
            <person name="Bluhm B."/>
            <person name="Cannon C."/>
            <person name="Castanera R."/>
            <person name="Culley D."/>
            <person name="Daum C."/>
            <person name="Ezra D."/>
            <person name="Gonzalez J."/>
            <person name="Henrissat B."/>
            <person name="Kuo A."/>
            <person name="Liang C."/>
            <person name="Lipzen A."/>
            <person name="Lutzoni F."/>
            <person name="Magnuson J."/>
            <person name="Mondo S."/>
            <person name="Nolan M."/>
            <person name="Ohm R."/>
            <person name="Pangilinan J."/>
            <person name="Park H.-J."/>
            <person name="Ramirez L."/>
            <person name="Alfaro M."/>
            <person name="Sun H."/>
            <person name="Tritt A."/>
            <person name="Yoshinaga Y."/>
            <person name="Zwiers L.-H."/>
            <person name="Turgeon B."/>
            <person name="Goodwin S."/>
            <person name="Spatafora J."/>
            <person name="Crous P."/>
            <person name="Grigoriev I."/>
        </authorList>
    </citation>
    <scope>NUCLEOTIDE SEQUENCE</scope>
    <source>
        <strain evidence="5">CBS 260.36</strain>
    </source>
</reference>
<comment type="caution">
    <text evidence="5">The sequence shown here is derived from an EMBL/GenBank/DDBJ whole genome shotgun (WGS) entry which is preliminary data.</text>
</comment>
<evidence type="ECO:0000313" key="6">
    <source>
        <dbReference type="Proteomes" id="UP000799439"/>
    </source>
</evidence>
<dbReference type="SMART" id="SM01266">
    <property type="entry name" value="Mac"/>
    <property type="match status" value="1"/>
</dbReference>
<accession>A0A9P4IYB6</accession>
<feature type="region of interest" description="Disordered" evidence="3">
    <location>
        <begin position="67"/>
        <end position="87"/>
    </location>
</feature>
<dbReference type="GO" id="GO:0016407">
    <property type="term" value="F:acetyltransferase activity"/>
    <property type="evidence" value="ECO:0007669"/>
    <property type="project" value="InterPro"/>
</dbReference>
<feature type="domain" description="Maltose/galactoside acetyltransferase" evidence="4">
    <location>
        <begin position="18"/>
        <end position="72"/>
    </location>
</feature>
<name>A0A9P4IYB6_9PEZI</name>
<dbReference type="OrthoDB" id="25818at2759"/>
<evidence type="ECO:0000259" key="4">
    <source>
        <dbReference type="SMART" id="SM01266"/>
    </source>
</evidence>
<comment type="similarity">
    <text evidence="1">Belongs to the transferase hexapeptide repeat family.</text>
</comment>
<dbReference type="InterPro" id="IPR024688">
    <property type="entry name" value="Mac_dom"/>
</dbReference>
<evidence type="ECO:0000313" key="5">
    <source>
        <dbReference type="EMBL" id="KAF2150710.1"/>
    </source>
</evidence>
<keyword evidence="6" id="KW-1185">Reference proteome</keyword>
<keyword evidence="2" id="KW-0808">Transferase</keyword>
<proteinExistence type="inferred from homology"/>
<dbReference type="EMBL" id="ML996089">
    <property type="protein sequence ID" value="KAF2150710.1"/>
    <property type="molecule type" value="Genomic_DNA"/>
</dbReference>
<dbReference type="SUPFAM" id="SSF51161">
    <property type="entry name" value="Trimeric LpxA-like enzymes"/>
    <property type="match status" value="1"/>
</dbReference>
<dbReference type="InterPro" id="IPR051159">
    <property type="entry name" value="Hexapeptide_acetyltransf"/>
</dbReference>
<dbReference type="InterPro" id="IPR011004">
    <property type="entry name" value="Trimer_LpxA-like_sf"/>
</dbReference>
<dbReference type="GO" id="GO:0008374">
    <property type="term" value="F:O-acyltransferase activity"/>
    <property type="evidence" value="ECO:0007669"/>
    <property type="project" value="TreeGrafter"/>
</dbReference>
<dbReference type="PANTHER" id="PTHR23416">
    <property type="entry name" value="SIALIC ACID SYNTHASE-RELATED"/>
    <property type="match status" value="1"/>
</dbReference>
<dbReference type="PANTHER" id="PTHR23416:SF54">
    <property type="entry name" value="ACETYLTRANSFERASE, CYSE_LACA_LPXA_NODL FAMILY (AFU_ORTHOLOGUE AFUA_2G08430)-RELATED"/>
    <property type="match status" value="1"/>
</dbReference>
<dbReference type="Pfam" id="PF14602">
    <property type="entry name" value="Hexapep_2"/>
    <property type="match status" value="1"/>
</dbReference>
<evidence type="ECO:0000256" key="1">
    <source>
        <dbReference type="ARBA" id="ARBA00007274"/>
    </source>
</evidence>
<dbReference type="AlphaFoldDB" id="A0A9P4IYB6"/>
<evidence type="ECO:0000256" key="3">
    <source>
        <dbReference type="SAM" id="MobiDB-lite"/>
    </source>
</evidence>
<dbReference type="Gene3D" id="2.160.10.10">
    <property type="entry name" value="Hexapeptide repeat proteins"/>
    <property type="match status" value="1"/>
</dbReference>
<dbReference type="InterPro" id="IPR001451">
    <property type="entry name" value="Hexapep"/>
</dbReference>
<sequence length="218" mass="23881">MSDIPNYCPVKNPMTENRLRSLRGELYHAFAPDMLADRMRCARNLKAFNNSDDETRRGQTALWRKILGDDTPLPPRKEGSTEEEDDLLFDNDPVVIPPFRVDNGINVKVGERTFINYNCTIVDTCLVDIGARILFGPNVSIYSGTHPLDPELRDGMRGPEMGKPIKIDDDCWIGGNAIILAGVTIGKGCTVGAGSVVTKVSLGTSPHQEFADRCAGCA</sequence>